<evidence type="ECO:0000313" key="2">
    <source>
        <dbReference type="EMBL" id="MBD8017931.1"/>
    </source>
</evidence>
<gene>
    <name evidence="2" type="ORF">H9628_05560</name>
</gene>
<name>A0ABR8WMM1_9FLAO</name>
<dbReference type="RefSeq" id="WP_251833136.1">
    <property type="nucleotide sequence ID" value="NZ_JACSPS010000002.1"/>
</dbReference>
<dbReference type="Pfam" id="PF13036">
    <property type="entry name" value="LpoB"/>
    <property type="match status" value="1"/>
</dbReference>
<sequence length="276" mass="30302">MYRALLFLLLLLPVTKLPAQEDTRAVVGVSAFTTNESDRFVGLVTEKVVEMLTNTKRFRVVDRTSSEKVRNELELQKSEAFIDSKNRVEQGASMAAEKIITGHITKIPVYAMKSAAGTITGYKASVAFQMKVVDVATGLSTDATSFEGKAGDLMLSPESAVQHAMRSLQGEINQYFKQNFPVQGKVIKILESENRGKFLLNVGKNNAVAVGDRFTVEKTEIIEGQKYPQLIGTVEVINLAGENLSEAVAVDRKSSENLSSNYSDSQKLDCTLIIKK</sequence>
<reference evidence="2 3" key="1">
    <citation type="submission" date="2020-08" db="EMBL/GenBank/DDBJ databases">
        <title>A Genomic Blueprint of the Chicken Gut Microbiome.</title>
        <authorList>
            <person name="Gilroy R."/>
            <person name="Ravi A."/>
            <person name="Getino M."/>
            <person name="Pursley I."/>
            <person name="Horton D.L."/>
            <person name="Alikhan N.-F."/>
            <person name="Baker D."/>
            <person name="Gharbi K."/>
            <person name="Hall N."/>
            <person name="Watson M."/>
            <person name="Adriaenssens E.M."/>
            <person name="Foster-Nyarko E."/>
            <person name="Jarju S."/>
            <person name="Secka A."/>
            <person name="Antonio M."/>
            <person name="Oren A."/>
            <person name="Chaudhuri R."/>
            <person name="La Ragione R.M."/>
            <person name="Hildebrand F."/>
            <person name="Pallen M.J."/>
        </authorList>
    </citation>
    <scope>NUCLEOTIDE SEQUENCE [LARGE SCALE GENOMIC DNA]</scope>
    <source>
        <strain evidence="2 3">Sa1CVA4</strain>
    </source>
</reference>
<dbReference type="InterPro" id="IPR014094">
    <property type="entry name" value="LpoB"/>
</dbReference>
<dbReference type="Gene3D" id="3.40.50.10610">
    <property type="entry name" value="ABC-type transport auxiliary lipoprotein component"/>
    <property type="match status" value="1"/>
</dbReference>
<keyword evidence="3" id="KW-1185">Reference proteome</keyword>
<feature type="signal peptide" evidence="1">
    <location>
        <begin position="1"/>
        <end position="19"/>
    </location>
</feature>
<protein>
    <submittedName>
        <fullName evidence="2">Penicillin-binding protein activator LpoB</fullName>
    </submittedName>
</protein>
<evidence type="ECO:0000256" key="1">
    <source>
        <dbReference type="SAM" id="SignalP"/>
    </source>
</evidence>
<keyword evidence="1" id="KW-0732">Signal</keyword>
<dbReference type="EMBL" id="JACSPS010000002">
    <property type="protein sequence ID" value="MBD8017931.1"/>
    <property type="molecule type" value="Genomic_DNA"/>
</dbReference>
<accession>A0ABR8WMM1</accession>
<feature type="chain" id="PRO_5046501223" evidence="1">
    <location>
        <begin position="20"/>
        <end position="276"/>
    </location>
</feature>
<dbReference type="Proteomes" id="UP000626242">
    <property type="component" value="Unassembled WGS sequence"/>
</dbReference>
<comment type="caution">
    <text evidence="2">The sequence shown here is derived from an EMBL/GenBank/DDBJ whole genome shotgun (WGS) entry which is preliminary data.</text>
</comment>
<proteinExistence type="predicted"/>
<organism evidence="2 3">
    <name type="scientific">Kaistella pullorum</name>
    <dbReference type="NCBI Taxonomy" id="2763074"/>
    <lineage>
        <taxon>Bacteria</taxon>
        <taxon>Pseudomonadati</taxon>
        <taxon>Bacteroidota</taxon>
        <taxon>Flavobacteriia</taxon>
        <taxon>Flavobacteriales</taxon>
        <taxon>Weeksellaceae</taxon>
        <taxon>Chryseobacterium group</taxon>
        <taxon>Kaistella</taxon>
    </lineage>
</organism>
<evidence type="ECO:0000313" key="3">
    <source>
        <dbReference type="Proteomes" id="UP000626242"/>
    </source>
</evidence>